<dbReference type="SMART" id="SM00091">
    <property type="entry name" value="PAS"/>
    <property type="match status" value="1"/>
</dbReference>
<proteinExistence type="predicted"/>
<evidence type="ECO:0000256" key="8">
    <source>
        <dbReference type="ARBA" id="ARBA00023012"/>
    </source>
</evidence>
<dbReference type="InterPro" id="IPR000014">
    <property type="entry name" value="PAS"/>
</dbReference>
<dbReference type="PRINTS" id="PR00344">
    <property type="entry name" value="BCTRLSENSOR"/>
</dbReference>
<dbReference type="Pfam" id="PF02518">
    <property type="entry name" value="HATPase_c"/>
    <property type="match status" value="1"/>
</dbReference>
<dbReference type="SUPFAM" id="SSF47384">
    <property type="entry name" value="Homodimeric domain of signal transducing histidine kinase"/>
    <property type="match status" value="1"/>
</dbReference>
<feature type="coiled-coil region" evidence="9">
    <location>
        <begin position="437"/>
        <end position="468"/>
    </location>
</feature>
<evidence type="ECO:0000256" key="1">
    <source>
        <dbReference type="ARBA" id="ARBA00000085"/>
    </source>
</evidence>
<dbReference type="PROSITE" id="PS50109">
    <property type="entry name" value="HIS_KIN"/>
    <property type="match status" value="1"/>
</dbReference>
<dbReference type="SUPFAM" id="SSF55785">
    <property type="entry name" value="PYP-like sensor domain (PAS domain)"/>
    <property type="match status" value="1"/>
</dbReference>
<dbReference type="NCBIfam" id="TIGR00229">
    <property type="entry name" value="sensory_box"/>
    <property type="match status" value="1"/>
</dbReference>
<evidence type="ECO:0000259" key="11">
    <source>
        <dbReference type="PROSITE" id="PS50109"/>
    </source>
</evidence>
<dbReference type="Proteomes" id="UP000628710">
    <property type="component" value="Unassembled WGS sequence"/>
</dbReference>
<evidence type="ECO:0000256" key="2">
    <source>
        <dbReference type="ARBA" id="ARBA00012438"/>
    </source>
</evidence>
<dbReference type="GO" id="GO:0000155">
    <property type="term" value="F:phosphorelay sensor kinase activity"/>
    <property type="evidence" value="ECO:0007669"/>
    <property type="project" value="InterPro"/>
</dbReference>
<evidence type="ECO:0000256" key="7">
    <source>
        <dbReference type="ARBA" id="ARBA00022840"/>
    </source>
</evidence>
<keyword evidence="8" id="KW-0902">Two-component regulatory system</keyword>
<feature type="transmembrane region" description="Helical" evidence="10">
    <location>
        <begin position="277"/>
        <end position="295"/>
    </location>
</feature>
<keyword evidence="4" id="KW-0808">Transferase</keyword>
<dbReference type="SMART" id="SM00387">
    <property type="entry name" value="HATPase_c"/>
    <property type="match status" value="1"/>
</dbReference>
<evidence type="ECO:0000313" key="12">
    <source>
        <dbReference type="EMBL" id="MBJ7538514.1"/>
    </source>
</evidence>
<evidence type="ECO:0000256" key="10">
    <source>
        <dbReference type="SAM" id="Phobius"/>
    </source>
</evidence>
<keyword evidence="13" id="KW-1185">Reference proteome</keyword>
<dbReference type="Gene3D" id="3.30.565.10">
    <property type="entry name" value="Histidine kinase-like ATPase, C-terminal domain"/>
    <property type="match status" value="1"/>
</dbReference>
<name>A0A934JR34_9GAMM</name>
<reference evidence="12" key="1">
    <citation type="submission" date="2020-12" db="EMBL/GenBank/DDBJ databases">
        <title>Marinomonas arctica sp. nov., a psychrotolerant bacterium isolated from the Arctic.</title>
        <authorList>
            <person name="Zhang Y."/>
        </authorList>
    </citation>
    <scope>NUCLEOTIDE SEQUENCE</scope>
    <source>
        <strain evidence="12">C1424</strain>
    </source>
</reference>
<keyword evidence="3" id="KW-0597">Phosphoprotein</keyword>
<keyword evidence="10" id="KW-0472">Membrane</keyword>
<protein>
    <recommendedName>
        <fullName evidence="2">histidine kinase</fullName>
        <ecNumber evidence="2">2.7.13.3</ecNumber>
    </recommendedName>
</protein>
<dbReference type="SUPFAM" id="SSF55874">
    <property type="entry name" value="ATPase domain of HSP90 chaperone/DNA topoisomerase II/histidine kinase"/>
    <property type="match status" value="1"/>
</dbReference>
<dbReference type="CDD" id="cd00082">
    <property type="entry name" value="HisKA"/>
    <property type="match status" value="1"/>
</dbReference>
<dbReference type="CDD" id="cd00130">
    <property type="entry name" value="PAS"/>
    <property type="match status" value="1"/>
</dbReference>
<dbReference type="PANTHER" id="PTHR43065">
    <property type="entry name" value="SENSOR HISTIDINE KINASE"/>
    <property type="match status" value="1"/>
</dbReference>
<dbReference type="InterPro" id="IPR003661">
    <property type="entry name" value="HisK_dim/P_dom"/>
</dbReference>
<dbReference type="GO" id="GO:0005524">
    <property type="term" value="F:ATP binding"/>
    <property type="evidence" value="ECO:0007669"/>
    <property type="project" value="UniProtKB-KW"/>
</dbReference>
<keyword evidence="7" id="KW-0067">ATP-binding</keyword>
<dbReference type="InterPro" id="IPR003594">
    <property type="entry name" value="HATPase_dom"/>
</dbReference>
<dbReference type="InterPro" id="IPR035965">
    <property type="entry name" value="PAS-like_dom_sf"/>
</dbReference>
<evidence type="ECO:0000256" key="3">
    <source>
        <dbReference type="ARBA" id="ARBA00022553"/>
    </source>
</evidence>
<dbReference type="InterPro" id="IPR005467">
    <property type="entry name" value="His_kinase_dom"/>
</dbReference>
<dbReference type="InterPro" id="IPR004358">
    <property type="entry name" value="Sig_transdc_His_kin-like_C"/>
</dbReference>
<dbReference type="InterPro" id="IPR036097">
    <property type="entry name" value="HisK_dim/P_sf"/>
</dbReference>
<gene>
    <name evidence="12" type="ORF">I8J31_12585</name>
</gene>
<organism evidence="12 13">
    <name type="scientific">Marinomonas transparens</name>
    <dbReference type="NCBI Taxonomy" id="2795388"/>
    <lineage>
        <taxon>Bacteria</taxon>
        <taxon>Pseudomonadati</taxon>
        <taxon>Pseudomonadota</taxon>
        <taxon>Gammaproteobacteria</taxon>
        <taxon>Oceanospirillales</taxon>
        <taxon>Oceanospirillaceae</taxon>
        <taxon>Marinomonas</taxon>
    </lineage>
</organism>
<comment type="caution">
    <text evidence="12">The sequence shown here is derived from an EMBL/GenBank/DDBJ whole genome shotgun (WGS) entry which is preliminary data.</text>
</comment>
<dbReference type="PANTHER" id="PTHR43065:SF46">
    <property type="entry name" value="C4-DICARBOXYLATE TRANSPORT SENSOR PROTEIN DCTB"/>
    <property type="match status" value="1"/>
</dbReference>
<dbReference type="PIRSF" id="PIRSF036431">
    <property type="entry name" value="STHK_DctB"/>
    <property type="match status" value="1"/>
</dbReference>
<evidence type="ECO:0000256" key="5">
    <source>
        <dbReference type="ARBA" id="ARBA00022741"/>
    </source>
</evidence>
<evidence type="ECO:0000256" key="9">
    <source>
        <dbReference type="SAM" id="Coils"/>
    </source>
</evidence>
<accession>A0A934JR34</accession>
<evidence type="ECO:0000256" key="6">
    <source>
        <dbReference type="ARBA" id="ARBA00022777"/>
    </source>
</evidence>
<sequence>MIDQFRKHRFFFSFLGCIILALLFWCSNIIAYQILIINKHSDGQNRLLNYVIELRNELKDYRILPYALADNPVLRTYMEAPNKDKALSTQLQRQLEDLTHVSKTLDWFILSDQGQLLLSSKQSPNFTFYDYFKKTHLSQVLKEQQGEAILISGYNQFLSQSAHLALAPVYTSKGLAGAVAVLIDVNDLVERWSLAGDLVVMTDQNNLVFQANNLNDLFDQKWLENQSNIQFLNKTNAKIYLHNHKKYLLQNVTLDDLKWQIHYLSSLKSIQKRAQNIALICLGIGALIFLFWLYLRERSLKIASKLENEQLIAKSAHLQRALIEKTHVGLLQLTQEGKISFVNPMGIRYFGQHFQLNSRYLYELLPNYPENQYALSFIRSLPSSEHEKSPQTNHFLEQEVILQKGNKQTFPALLSISSLEWSDSHGYLATLLDISKRKKAELNLQQANTRLEERVLERTQALEAAQQELLRTEKLAAIGQISTAIAHELNQPLTGIKTLAYTTELLLKRQQSEQALKTLLDLELLVVRMQTLTSELKVLAYRRPEKLTSTPVKQCVLQAIENLGEEAHDANWYIELNDSDNVMAEPTRLERIFSNLISNSIQACNEFKIIPSIHLSLQQQEELITINYQDNGPGMEKDKIQHIFEPFFTTKPIGKGLGLGLAISANLAKDMNGILTAQHNETSQLVFRLTLLKA</sequence>
<keyword evidence="10" id="KW-1133">Transmembrane helix</keyword>
<dbReference type="Gene3D" id="3.30.450.20">
    <property type="entry name" value="PAS domain"/>
    <property type="match status" value="2"/>
</dbReference>
<keyword evidence="6" id="KW-0418">Kinase</keyword>
<dbReference type="EMBL" id="JAEMNX010000014">
    <property type="protein sequence ID" value="MBJ7538514.1"/>
    <property type="molecule type" value="Genomic_DNA"/>
</dbReference>
<dbReference type="EC" id="2.7.13.3" evidence="2"/>
<dbReference type="CDD" id="cd00075">
    <property type="entry name" value="HATPase"/>
    <property type="match status" value="1"/>
</dbReference>
<keyword evidence="5" id="KW-0547">Nucleotide-binding</keyword>
<comment type="catalytic activity">
    <reaction evidence="1">
        <text>ATP + protein L-histidine = ADP + protein N-phospho-L-histidine.</text>
        <dbReference type="EC" id="2.7.13.3"/>
    </reaction>
</comment>
<dbReference type="Gene3D" id="1.10.287.130">
    <property type="match status" value="1"/>
</dbReference>
<evidence type="ECO:0000313" key="13">
    <source>
        <dbReference type="Proteomes" id="UP000628710"/>
    </source>
</evidence>
<dbReference type="InterPro" id="IPR036890">
    <property type="entry name" value="HATPase_C_sf"/>
</dbReference>
<evidence type="ECO:0000256" key="4">
    <source>
        <dbReference type="ARBA" id="ARBA00022679"/>
    </source>
</evidence>
<keyword evidence="9" id="KW-0175">Coiled coil</keyword>
<feature type="domain" description="Histidine kinase" evidence="11">
    <location>
        <begin position="484"/>
        <end position="694"/>
    </location>
</feature>
<feature type="transmembrane region" description="Helical" evidence="10">
    <location>
        <begin position="12"/>
        <end position="35"/>
    </location>
</feature>
<dbReference type="InterPro" id="IPR017055">
    <property type="entry name" value="Sig_transdc_His_kinase_DctB"/>
</dbReference>
<keyword evidence="10" id="KW-0812">Transmembrane</keyword>
<dbReference type="RefSeq" id="WP_199468917.1">
    <property type="nucleotide sequence ID" value="NZ_JAEMNX010000014.1"/>
</dbReference>
<dbReference type="AlphaFoldDB" id="A0A934JR34"/>